<evidence type="ECO:0000256" key="10">
    <source>
        <dbReference type="PROSITE-ProRule" id="PRU01240"/>
    </source>
</evidence>
<dbReference type="EMBL" id="JAFBFH010000004">
    <property type="protein sequence ID" value="MBM7713815.1"/>
    <property type="molecule type" value="Genomic_DNA"/>
</dbReference>
<dbReference type="Gene3D" id="3.40.50.200">
    <property type="entry name" value="Peptidase S8/S53 domain"/>
    <property type="match status" value="1"/>
</dbReference>
<feature type="domain" description="Peptidase S8/S53" evidence="12">
    <location>
        <begin position="32"/>
        <end position="292"/>
    </location>
</feature>
<evidence type="ECO:0000256" key="11">
    <source>
        <dbReference type="RuleBase" id="RU003355"/>
    </source>
</evidence>
<keyword evidence="4" id="KW-0964">Secreted</keyword>
<dbReference type="InterPro" id="IPR023827">
    <property type="entry name" value="Peptidase_S8_Asp-AS"/>
</dbReference>
<name>A0ABS2R2E4_9BACI</name>
<evidence type="ECO:0000313" key="14">
    <source>
        <dbReference type="Proteomes" id="UP000823485"/>
    </source>
</evidence>
<keyword evidence="5 10" id="KW-0645">Protease</keyword>
<evidence type="ECO:0000256" key="3">
    <source>
        <dbReference type="ARBA" id="ARBA00011073"/>
    </source>
</evidence>
<evidence type="ECO:0000256" key="8">
    <source>
        <dbReference type="ARBA" id="ARBA00022825"/>
    </source>
</evidence>
<evidence type="ECO:0000256" key="9">
    <source>
        <dbReference type="ARBA" id="ARBA00022837"/>
    </source>
</evidence>
<dbReference type="PROSITE" id="PS51892">
    <property type="entry name" value="SUBTILASE"/>
    <property type="match status" value="1"/>
</dbReference>
<dbReference type="InterPro" id="IPR000209">
    <property type="entry name" value="Peptidase_S8/S53_dom"/>
</dbReference>
<evidence type="ECO:0000259" key="12">
    <source>
        <dbReference type="Pfam" id="PF00082"/>
    </source>
</evidence>
<dbReference type="GO" id="GO:0008233">
    <property type="term" value="F:peptidase activity"/>
    <property type="evidence" value="ECO:0007669"/>
    <property type="project" value="UniProtKB-KW"/>
</dbReference>
<dbReference type="InterPro" id="IPR034202">
    <property type="entry name" value="Subtilisin_Carlsberg-like"/>
</dbReference>
<dbReference type="SUPFAM" id="SSF52743">
    <property type="entry name" value="Subtilisin-like"/>
    <property type="match status" value="1"/>
</dbReference>
<dbReference type="InterPro" id="IPR022398">
    <property type="entry name" value="Peptidase_S8_His-AS"/>
</dbReference>
<keyword evidence="6" id="KW-0479">Metal-binding</keyword>
<dbReference type="PANTHER" id="PTHR43806">
    <property type="entry name" value="PEPTIDASE S8"/>
    <property type="match status" value="1"/>
</dbReference>
<dbReference type="PANTHER" id="PTHR43806:SF11">
    <property type="entry name" value="CEREVISIN-RELATED"/>
    <property type="match status" value="1"/>
</dbReference>
<dbReference type="Pfam" id="PF00082">
    <property type="entry name" value="Peptidase_S8"/>
    <property type="match status" value="1"/>
</dbReference>
<keyword evidence="8 10" id="KW-0720">Serine protease</keyword>
<accession>A0ABS2R2E4</accession>
<feature type="active site" description="Charge relay system" evidence="10">
    <location>
        <position position="78"/>
    </location>
</feature>
<comment type="cofactor">
    <cofactor evidence="1">
        <name>Ca(2+)</name>
        <dbReference type="ChEBI" id="CHEBI:29108"/>
    </cofactor>
</comment>
<dbReference type="InterPro" id="IPR023828">
    <property type="entry name" value="Peptidase_S8_Ser-AS"/>
</dbReference>
<keyword evidence="9" id="KW-0106">Calcium</keyword>
<keyword evidence="14" id="KW-1185">Reference proteome</keyword>
<keyword evidence="7 10" id="KW-0378">Hydrolase</keyword>
<gene>
    <name evidence="13" type="ORF">JOC94_000785</name>
</gene>
<comment type="caution">
    <text evidence="13">The sequence shown here is derived from an EMBL/GenBank/DDBJ whole genome shotgun (WGS) entry which is preliminary data.</text>
</comment>
<comment type="subcellular location">
    <subcellularLocation>
        <location evidence="2">Secreted</location>
    </subcellularLocation>
</comment>
<feature type="active site" description="Charge relay system" evidence="10">
    <location>
        <position position="41"/>
    </location>
</feature>
<dbReference type="Proteomes" id="UP000823485">
    <property type="component" value="Unassembled WGS sequence"/>
</dbReference>
<protein>
    <submittedName>
        <fullName evidence="13">Major intracellular serine protease</fullName>
        <ecNumber evidence="13">3.4.21.-</ecNumber>
    </submittedName>
</protein>
<feature type="active site" description="Charge relay system" evidence="10">
    <location>
        <position position="241"/>
    </location>
</feature>
<dbReference type="PRINTS" id="PR00723">
    <property type="entry name" value="SUBTILISIN"/>
</dbReference>
<sequence>MDESIIPVLDKEMNYGVLLINAPRFWSQFILGTGINIAVIDSGCYIEHEQLKDQIIDKYNFTDDDNGDTSNVTDYLGHGTHISGIIAAQNKKAVIGVAPGANLVILKVIDKNGEGSYENMIKALNFASEWRGNNNEKIDVINLSLGGPNKDSTLRRAVLNATSNNISIVAAAGNYGDGSDLTNEILYPGYYKDVIQVAAVDKNLAPTSFSNTNKNIDFLAPGHFIYSTYNDGDYRKLSGTSMAAPHVSGAIALLKEFFRINDIPATQERIYEYLVSHSQFLEGYSTKIQGNGLIQLGGE</sequence>
<dbReference type="PROSITE" id="PS00137">
    <property type="entry name" value="SUBTILASE_HIS"/>
    <property type="match status" value="1"/>
</dbReference>
<proteinExistence type="inferred from homology"/>
<evidence type="ECO:0000256" key="6">
    <source>
        <dbReference type="ARBA" id="ARBA00022723"/>
    </source>
</evidence>
<evidence type="ECO:0000256" key="4">
    <source>
        <dbReference type="ARBA" id="ARBA00022525"/>
    </source>
</evidence>
<dbReference type="GO" id="GO:0006508">
    <property type="term" value="P:proteolysis"/>
    <property type="evidence" value="ECO:0007669"/>
    <property type="project" value="UniProtKB-KW"/>
</dbReference>
<comment type="similarity">
    <text evidence="3 10 11">Belongs to the peptidase S8 family.</text>
</comment>
<evidence type="ECO:0000256" key="2">
    <source>
        <dbReference type="ARBA" id="ARBA00004613"/>
    </source>
</evidence>
<organism evidence="13 14">
    <name type="scientific">Siminovitchia thermophila</name>
    <dbReference type="NCBI Taxonomy" id="1245522"/>
    <lineage>
        <taxon>Bacteria</taxon>
        <taxon>Bacillati</taxon>
        <taxon>Bacillota</taxon>
        <taxon>Bacilli</taxon>
        <taxon>Bacillales</taxon>
        <taxon>Bacillaceae</taxon>
        <taxon>Siminovitchia</taxon>
    </lineage>
</organism>
<dbReference type="InterPro" id="IPR050131">
    <property type="entry name" value="Peptidase_S8_subtilisin-like"/>
</dbReference>
<dbReference type="CDD" id="cd07477">
    <property type="entry name" value="Peptidases_S8_Subtilisin_subset"/>
    <property type="match status" value="1"/>
</dbReference>
<reference evidence="13 14" key="1">
    <citation type="submission" date="2021-01" db="EMBL/GenBank/DDBJ databases">
        <title>Genomic Encyclopedia of Type Strains, Phase IV (KMG-IV): sequencing the most valuable type-strain genomes for metagenomic binning, comparative biology and taxonomic classification.</title>
        <authorList>
            <person name="Goeker M."/>
        </authorList>
    </citation>
    <scope>NUCLEOTIDE SEQUENCE [LARGE SCALE GENOMIC DNA]</scope>
    <source>
        <strain evidence="13 14">DSM 105453</strain>
    </source>
</reference>
<dbReference type="InterPro" id="IPR015500">
    <property type="entry name" value="Peptidase_S8_subtilisin-rel"/>
</dbReference>
<dbReference type="PROSITE" id="PS00136">
    <property type="entry name" value="SUBTILASE_ASP"/>
    <property type="match status" value="1"/>
</dbReference>
<dbReference type="InterPro" id="IPR036852">
    <property type="entry name" value="Peptidase_S8/S53_dom_sf"/>
</dbReference>
<evidence type="ECO:0000256" key="5">
    <source>
        <dbReference type="ARBA" id="ARBA00022670"/>
    </source>
</evidence>
<evidence type="ECO:0000256" key="1">
    <source>
        <dbReference type="ARBA" id="ARBA00001913"/>
    </source>
</evidence>
<dbReference type="EC" id="3.4.21.-" evidence="13"/>
<evidence type="ECO:0000256" key="7">
    <source>
        <dbReference type="ARBA" id="ARBA00022801"/>
    </source>
</evidence>
<dbReference type="RefSeq" id="WP_077113959.1">
    <property type="nucleotide sequence ID" value="NZ_JAFBFH010000004.1"/>
</dbReference>
<evidence type="ECO:0000313" key="13">
    <source>
        <dbReference type="EMBL" id="MBM7713815.1"/>
    </source>
</evidence>
<dbReference type="PROSITE" id="PS00138">
    <property type="entry name" value="SUBTILASE_SER"/>
    <property type="match status" value="1"/>
</dbReference>